<dbReference type="InterPro" id="IPR018306">
    <property type="entry name" value="Phage_T5_Orf172_DNA-bd"/>
</dbReference>
<feature type="compositionally biased region" description="Basic and acidic residues" evidence="1">
    <location>
        <begin position="109"/>
        <end position="131"/>
    </location>
</feature>
<reference evidence="4" key="1">
    <citation type="submission" date="2017-07" db="EMBL/GenBank/DDBJ databases">
        <title>Comparative genome mining reveals phylogenetic distribution patterns of secondary metabolites in Amycolatopsis.</title>
        <authorList>
            <person name="Adamek M."/>
            <person name="Alanjary M."/>
            <person name="Sales-Ortells H."/>
            <person name="Goodfellow M."/>
            <person name="Bull A.T."/>
            <person name="Kalinowski J."/>
            <person name="Ziemert N."/>
        </authorList>
    </citation>
    <scope>NUCLEOTIDE SEQUENCE [LARGE SCALE GENOMIC DNA]</scope>
    <source>
        <strain evidence="4">H5</strain>
    </source>
</reference>
<dbReference type="Pfam" id="PF13455">
    <property type="entry name" value="MUG113"/>
    <property type="match status" value="1"/>
</dbReference>
<dbReference type="EMBL" id="NMUL01000007">
    <property type="protein sequence ID" value="OXM69624.1"/>
    <property type="molecule type" value="Genomic_DNA"/>
</dbReference>
<dbReference type="RefSeq" id="WP_093946949.1">
    <property type="nucleotide sequence ID" value="NZ_NMUL01000007.1"/>
</dbReference>
<dbReference type="SMART" id="SM00974">
    <property type="entry name" value="T5orf172"/>
    <property type="match status" value="1"/>
</dbReference>
<evidence type="ECO:0000313" key="3">
    <source>
        <dbReference type="EMBL" id="OXM69624.1"/>
    </source>
</evidence>
<dbReference type="AlphaFoldDB" id="A0A229TFE2"/>
<name>A0A229TFE2_9PSEU</name>
<evidence type="ECO:0000313" key="4">
    <source>
        <dbReference type="Proteomes" id="UP000215199"/>
    </source>
</evidence>
<comment type="caution">
    <text evidence="3">The sequence shown here is derived from an EMBL/GenBank/DDBJ whole genome shotgun (WGS) entry which is preliminary data.</text>
</comment>
<proteinExistence type="predicted"/>
<keyword evidence="4" id="KW-1185">Reference proteome</keyword>
<evidence type="ECO:0000259" key="2">
    <source>
        <dbReference type="SMART" id="SM00974"/>
    </source>
</evidence>
<feature type="domain" description="Bacteriophage T5 Orf172 DNA-binding" evidence="2">
    <location>
        <begin position="147"/>
        <end position="221"/>
    </location>
</feature>
<dbReference type="Proteomes" id="UP000215199">
    <property type="component" value="Unassembled WGS sequence"/>
</dbReference>
<organism evidence="3 4">
    <name type="scientific">Amycolatopsis vastitatis</name>
    <dbReference type="NCBI Taxonomy" id="1905142"/>
    <lineage>
        <taxon>Bacteria</taxon>
        <taxon>Bacillati</taxon>
        <taxon>Actinomycetota</taxon>
        <taxon>Actinomycetes</taxon>
        <taxon>Pseudonocardiales</taxon>
        <taxon>Pseudonocardiaceae</taxon>
        <taxon>Amycolatopsis</taxon>
    </lineage>
</organism>
<accession>A0A229TFE2</accession>
<sequence length="233" mass="26467">MGVYFISGGGEYVEPVQIPAWLILSGVTPQALMLYSLHKVTILGQRYIDYDPKVPKTQDEYIAALHLSTIEELDAARLELIDIGAVEEVIETDPSGTNKRILKIHDFDTQTRQEHDRQRQLTEERRLDAGRNELPVQPPGYIYLIQDSVSKMVKIGYSANVTQRHKNLQGNNPNILVLLWHTPGDRALEDALHQLFAKRRVRGEWFDFGKLDAVKEVSLAAQKLQVSNVSVRQ</sequence>
<dbReference type="OrthoDB" id="7058011at2"/>
<gene>
    <name evidence="3" type="ORF">CF165_08940</name>
</gene>
<protein>
    <recommendedName>
        <fullName evidence="2">Bacteriophage T5 Orf172 DNA-binding domain-containing protein</fullName>
    </recommendedName>
</protein>
<evidence type="ECO:0000256" key="1">
    <source>
        <dbReference type="SAM" id="MobiDB-lite"/>
    </source>
</evidence>
<feature type="region of interest" description="Disordered" evidence="1">
    <location>
        <begin position="109"/>
        <end position="132"/>
    </location>
</feature>